<evidence type="ECO:0000313" key="2">
    <source>
        <dbReference type="Proteomes" id="UP000243524"/>
    </source>
</evidence>
<dbReference type="InterPro" id="IPR005883">
    <property type="entry name" value="PilM"/>
</dbReference>
<dbReference type="Pfam" id="PF11104">
    <property type="entry name" value="PilM_2"/>
    <property type="match status" value="1"/>
</dbReference>
<name>A0A2I0QRI2_9BACI</name>
<proteinExistence type="predicted"/>
<dbReference type="EMBL" id="PJNH01000004">
    <property type="protein sequence ID" value="PKR76944.1"/>
    <property type="molecule type" value="Genomic_DNA"/>
</dbReference>
<keyword evidence="2" id="KW-1185">Reference proteome</keyword>
<dbReference type="Gene3D" id="3.30.1490.300">
    <property type="match status" value="1"/>
</dbReference>
<reference evidence="1 2" key="1">
    <citation type="submission" date="2017-06" db="EMBL/GenBank/DDBJ databases">
        <title>the draft geome sequence of Illustriluteabacillus marina B3227.</title>
        <authorList>
            <person name="He R.-H."/>
            <person name="Du Z.-J."/>
        </authorList>
    </citation>
    <scope>NUCLEOTIDE SEQUENCE [LARGE SCALE GENOMIC DNA]</scope>
    <source>
        <strain evidence="1 2">B3227</strain>
    </source>
</reference>
<evidence type="ECO:0000313" key="1">
    <source>
        <dbReference type="EMBL" id="PKR76944.1"/>
    </source>
</evidence>
<protein>
    <recommendedName>
        <fullName evidence="3">Pilus assembly protein PilM</fullName>
    </recommendedName>
</protein>
<dbReference type="RefSeq" id="WP_101332694.1">
    <property type="nucleotide sequence ID" value="NZ_PJNH01000004.1"/>
</dbReference>
<evidence type="ECO:0008006" key="3">
    <source>
        <dbReference type="Google" id="ProtNLM"/>
    </source>
</evidence>
<dbReference type="OrthoDB" id="2690797at2"/>
<accession>A0A2I0QRI2</accession>
<gene>
    <name evidence="1" type="ORF">CEY16_14150</name>
</gene>
<dbReference type="AlphaFoldDB" id="A0A2I0QRI2"/>
<organism evidence="1 2">
    <name type="scientific">Halalkalibacillus sediminis</name>
    <dbReference type="NCBI Taxonomy" id="2018042"/>
    <lineage>
        <taxon>Bacteria</taxon>
        <taxon>Bacillati</taxon>
        <taxon>Bacillota</taxon>
        <taxon>Bacilli</taxon>
        <taxon>Bacillales</taxon>
        <taxon>Bacillaceae</taxon>
        <taxon>Halalkalibacillus</taxon>
    </lineage>
</organism>
<comment type="caution">
    <text evidence="1">The sequence shown here is derived from an EMBL/GenBank/DDBJ whole genome shotgun (WGS) entry which is preliminary data.</text>
</comment>
<sequence>MKKNSVVNLEIRDYVIRFSEIKKNNPKKVERLGEHFLPAGIVVSGLIEKRDEFQKILRACVKKWRLKRKKVQLTMPDSLVIVRKQKIPAEVPTNEIQQYIKFSLGESIHLPFDQPIVETILLKDDDEGKEISLISTDKEVVFDYESILAEEKLKLVAVDISSLNYYRVINDLNLVSEEDHVFMIQYNVNNVIFSAFEKHEPLFLQEFPLEGSDESISYGPSLTKDDLSRSLVFEELDEIRTEIERVERFYQYSMNEGKQKFTKIVVVGDHPYLDEIIEKLREDYETTLIDFEDKHVQGPKGMQVEEKYFNVLGLAMREGY</sequence>
<dbReference type="Gene3D" id="3.30.420.40">
    <property type="match status" value="2"/>
</dbReference>
<dbReference type="Proteomes" id="UP000243524">
    <property type="component" value="Unassembled WGS sequence"/>
</dbReference>